<evidence type="ECO:0000256" key="1">
    <source>
        <dbReference type="ARBA" id="ARBA00022478"/>
    </source>
</evidence>
<dbReference type="SUPFAM" id="SSF55287">
    <property type="entry name" value="RPB5-like RNA polymerase subunit"/>
    <property type="match status" value="1"/>
</dbReference>
<organism evidence="5 6">
    <name type="scientific">Acidiplasma cupricumulans</name>
    <dbReference type="NCBI Taxonomy" id="312540"/>
    <lineage>
        <taxon>Archaea</taxon>
        <taxon>Methanobacteriati</taxon>
        <taxon>Thermoplasmatota</taxon>
        <taxon>Thermoplasmata</taxon>
        <taxon>Thermoplasmatales</taxon>
        <taxon>Ferroplasmaceae</taxon>
        <taxon>Acidiplasma</taxon>
    </lineage>
</organism>
<evidence type="ECO:0000313" key="6">
    <source>
        <dbReference type="Proteomes" id="UP000050301"/>
    </source>
</evidence>
<evidence type="ECO:0000256" key="3">
    <source>
        <dbReference type="HAMAP-Rule" id="MF_00025"/>
    </source>
</evidence>
<dbReference type="GO" id="GO:0006351">
    <property type="term" value="P:DNA-templated transcription"/>
    <property type="evidence" value="ECO:0007669"/>
    <property type="project" value="UniProtKB-UniRule"/>
</dbReference>
<evidence type="ECO:0000256" key="2">
    <source>
        <dbReference type="ARBA" id="ARBA00023163"/>
    </source>
</evidence>
<keyword evidence="3" id="KW-0963">Cytoplasm</keyword>
<keyword evidence="1 3" id="KW-0240">DNA-directed RNA polymerase</keyword>
<dbReference type="EMBL" id="LKBH01000012">
    <property type="protein sequence ID" value="KQB36772.1"/>
    <property type="molecule type" value="Genomic_DNA"/>
</dbReference>
<keyword evidence="2 3" id="KW-0804">Transcription</keyword>
<comment type="catalytic activity">
    <reaction evidence="3">
        <text>RNA(n) + a ribonucleoside 5'-triphosphate = RNA(n+1) + diphosphate</text>
        <dbReference type="Rhea" id="RHEA:21248"/>
        <dbReference type="Rhea" id="RHEA-COMP:14527"/>
        <dbReference type="Rhea" id="RHEA-COMP:17342"/>
        <dbReference type="ChEBI" id="CHEBI:33019"/>
        <dbReference type="ChEBI" id="CHEBI:61557"/>
        <dbReference type="ChEBI" id="CHEBI:140395"/>
        <dbReference type="EC" id="2.7.7.6"/>
    </reaction>
</comment>
<protein>
    <recommendedName>
        <fullName evidence="3">DNA-directed RNA polymerase subunit Rpo5</fullName>
        <ecNumber evidence="3">2.7.7.6</ecNumber>
    </recommendedName>
    <alternativeName>
        <fullName evidence="3">DNA-directed RNA polymerase subunit H</fullName>
    </alternativeName>
</protein>
<dbReference type="GO" id="GO:0005737">
    <property type="term" value="C:cytoplasm"/>
    <property type="evidence" value="ECO:0007669"/>
    <property type="project" value="UniProtKB-SubCell"/>
</dbReference>
<dbReference type="InParanoid" id="A0A0N8VLK4"/>
<dbReference type="AlphaFoldDB" id="A0A0N8VLK4"/>
<dbReference type="InterPro" id="IPR035913">
    <property type="entry name" value="RPB5-like_sf"/>
</dbReference>
<dbReference type="Gene3D" id="3.90.940.20">
    <property type="entry name" value="RPB5-like RNA polymerase subunit"/>
    <property type="match status" value="1"/>
</dbReference>
<comment type="function">
    <text evidence="3">DNA-dependent RNA polymerase (RNAP) catalyzes the transcription of DNA into RNA using the four ribonucleoside triphosphates as substrates.</text>
</comment>
<comment type="subunit">
    <text evidence="3">Part of the RNA polymerase complex.</text>
</comment>
<dbReference type="Pfam" id="PF01191">
    <property type="entry name" value="RNA_pol_Rpb5_C"/>
    <property type="match status" value="1"/>
</dbReference>
<comment type="caution">
    <text evidence="5">The sequence shown here is derived from an EMBL/GenBank/DDBJ whole genome shotgun (WGS) entry which is preliminary data.</text>
</comment>
<reference evidence="5 6" key="1">
    <citation type="submission" date="2015-09" db="EMBL/GenBank/DDBJ databases">
        <title>Heavy metals and arsenic resistance mechanisms in polyextremophilic archaea of the family Ferroplasmaceae.</title>
        <authorList>
            <person name="Bulaev A.G."/>
            <person name="Kanygina A.V."/>
        </authorList>
    </citation>
    <scope>NUCLEOTIDE SEQUENCE [LARGE SCALE GENOMIC DNA]</scope>
    <source>
        <strain evidence="5 6">BH2</strain>
    </source>
</reference>
<gene>
    <name evidence="3" type="primary">rpo5</name>
    <name evidence="3" type="synonym">rpoH</name>
    <name evidence="5" type="ORF">AOG55_03250</name>
</gene>
<dbReference type="PROSITE" id="PS01110">
    <property type="entry name" value="RNA_POL_H_23KD"/>
    <property type="match status" value="1"/>
</dbReference>
<keyword evidence="3" id="KW-0548">Nucleotidyltransferase</keyword>
<dbReference type="InterPro" id="IPR000783">
    <property type="entry name" value="RNA_pol_subH/Rpb5_C"/>
</dbReference>
<keyword evidence="6" id="KW-1185">Reference proteome</keyword>
<proteinExistence type="inferred from homology"/>
<dbReference type="Proteomes" id="UP000050301">
    <property type="component" value="Unassembled WGS sequence"/>
</dbReference>
<comment type="subcellular location">
    <subcellularLocation>
        <location evidence="3">Cytoplasm</location>
    </subcellularLocation>
</comment>
<dbReference type="RefSeq" id="WP_054963859.1">
    <property type="nucleotide sequence ID" value="NZ_LKBH01000012.1"/>
</dbReference>
<dbReference type="EC" id="2.7.7.6" evidence="3"/>
<accession>A0A0N8VLK4</accession>
<comment type="similarity">
    <text evidence="3">Belongs to the archaeal Rpo5/eukaryotic RPB5 RNA polymerase subunit family.</text>
</comment>
<sequence>MSKFNVLEHEIVPEHHLVPVEEEYKVLKMLNVTKENLPRISINDPAVKALEEIHGKLEPGRIIKIIRKSPTAGYYEYYRVIVKSVI</sequence>
<dbReference type="GO" id="GO:0003677">
    <property type="term" value="F:DNA binding"/>
    <property type="evidence" value="ECO:0007669"/>
    <property type="project" value="InterPro"/>
</dbReference>
<name>A0A0N8VLK4_9ARCH</name>
<dbReference type="HAMAP" id="MF_00025">
    <property type="entry name" value="RNApol_Rpo5_RPB5"/>
    <property type="match status" value="1"/>
</dbReference>
<dbReference type="InterPro" id="IPR014381">
    <property type="entry name" value="Arch_Rpo5/euc_Rpb5"/>
</dbReference>
<dbReference type="InterPro" id="IPR020608">
    <property type="entry name" value="RNA_pol_subH/Rpb5_CS"/>
</dbReference>
<keyword evidence="3" id="KW-0808">Transferase</keyword>
<dbReference type="GO" id="GO:0003899">
    <property type="term" value="F:DNA-directed RNA polymerase activity"/>
    <property type="evidence" value="ECO:0007669"/>
    <property type="project" value="UniProtKB-UniRule"/>
</dbReference>
<evidence type="ECO:0000259" key="4">
    <source>
        <dbReference type="Pfam" id="PF01191"/>
    </source>
</evidence>
<feature type="domain" description="RNA polymerase subunit H/Rpb5 C-terminal" evidence="4">
    <location>
        <begin position="4"/>
        <end position="81"/>
    </location>
</feature>
<dbReference type="FunCoup" id="A0A0N8VLK4">
    <property type="interactions" value="7"/>
</dbReference>
<dbReference type="NCBIfam" id="NF007129">
    <property type="entry name" value="PRK09570.1"/>
    <property type="match status" value="1"/>
</dbReference>
<evidence type="ECO:0000313" key="5">
    <source>
        <dbReference type="EMBL" id="KQB36772.1"/>
    </source>
</evidence>
<dbReference type="GO" id="GO:0000428">
    <property type="term" value="C:DNA-directed RNA polymerase complex"/>
    <property type="evidence" value="ECO:0007669"/>
    <property type="project" value="UniProtKB-KW"/>
</dbReference>